<protein>
    <submittedName>
        <fullName evidence="2">Uncharacterized protein</fullName>
    </submittedName>
</protein>
<dbReference type="GeneID" id="85016797"/>
<name>A0A1H2VSR6_9FLAO</name>
<comment type="caution">
    <text evidence="2">The sequence shown here is derived from an EMBL/GenBank/DDBJ whole genome shotgun (WGS) entry which is preliminary data.</text>
</comment>
<evidence type="ECO:0000313" key="3">
    <source>
        <dbReference type="Proteomes" id="UP000182771"/>
    </source>
</evidence>
<dbReference type="RefSeq" id="WP_016420629.1">
    <property type="nucleotide sequence ID" value="NZ_CBDFAJ010000120.1"/>
</dbReference>
<proteinExistence type="predicted"/>
<keyword evidence="1" id="KW-0472">Membrane</keyword>
<dbReference type="OrthoDB" id="9881068at2"/>
<keyword evidence="1" id="KW-1133">Transmembrane helix</keyword>
<dbReference type="Proteomes" id="UP000182771">
    <property type="component" value="Unassembled WGS sequence"/>
</dbReference>
<gene>
    <name evidence="2" type="ORF">SAMN05444420_103276</name>
</gene>
<feature type="transmembrane region" description="Helical" evidence="1">
    <location>
        <begin position="29"/>
        <end position="47"/>
    </location>
</feature>
<sequence>MKKVLALSLIVLFPFIFLKLPNEEVSAGVLAPIFFALFAISCITEIYKRVKHKEENIKNS</sequence>
<reference evidence="2 3" key="1">
    <citation type="submission" date="2016-10" db="EMBL/GenBank/DDBJ databases">
        <authorList>
            <person name="Varghese N."/>
            <person name="Submissions S."/>
        </authorList>
    </citation>
    <scope>NUCLEOTIDE SEQUENCE [LARGE SCALE GENOMIC DNA]</scope>
    <source>
        <strain evidence="2 3">DSM 11449</strain>
    </source>
</reference>
<organism evidence="2 3">
    <name type="scientific">Capnocytophaga granulosa</name>
    <dbReference type="NCBI Taxonomy" id="45242"/>
    <lineage>
        <taxon>Bacteria</taxon>
        <taxon>Pseudomonadati</taxon>
        <taxon>Bacteroidota</taxon>
        <taxon>Flavobacteriia</taxon>
        <taxon>Flavobacteriales</taxon>
        <taxon>Flavobacteriaceae</taxon>
        <taxon>Capnocytophaga</taxon>
    </lineage>
</organism>
<dbReference type="EMBL" id="FNND01000003">
    <property type="protein sequence ID" value="SDW71385.1"/>
    <property type="molecule type" value="Genomic_DNA"/>
</dbReference>
<dbReference type="AlphaFoldDB" id="A0A1H2VSR6"/>
<evidence type="ECO:0000313" key="2">
    <source>
        <dbReference type="EMBL" id="SDW71385.1"/>
    </source>
</evidence>
<keyword evidence="1" id="KW-0812">Transmembrane</keyword>
<keyword evidence="3" id="KW-1185">Reference proteome</keyword>
<accession>A0A1H2VSR6</accession>
<evidence type="ECO:0000256" key="1">
    <source>
        <dbReference type="SAM" id="Phobius"/>
    </source>
</evidence>